<dbReference type="InterPro" id="IPR036259">
    <property type="entry name" value="MFS_trans_sf"/>
</dbReference>
<evidence type="ECO:0000256" key="2">
    <source>
        <dbReference type="ARBA" id="ARBA00022692"/>
    </source>
</evidence>
<proteinExistence type="predicted"/>
<dbReference type="GeneID" id="64406399"/>
<feature type="transmembrane region" description="Helical" evidence="5">
    <location>
        <begin position="417"/>
        <end position="437"/>
    </location>
</feature>
<feature type="transmembrane region" description="Helical" evidence="5">
    <location>
        <begin position="107"/>
        <end position="128"/>
    </location>
</feature>
<feature type="transmembrane region" description="Helical" evidence="5">
    <location>
        <begin position="135"/>
        <end position="159"/>
    </location>
</feature>
<organism evidence="8 9">
    <name type="scientific">Arachnia propionica</name>
    <dbReference type="NCBI Taxonomy" id="1750"/>
    <lineage>
        <taxon>Bacteria</taxon>
        <taxon>Bacillati</taxon>
        <taxon>Actinomycetota</taxon>
        <taxon>Actinomycetes</taxon>
        <taxon>Propionibacteriales</taxon>
        <taxon>Propionibacteriaceae</taxon>
        <taxon>Arachnia</taxon>
    </lineage>
</organism>
<dbReference type="InterPro" id="IPR020846">
    <property type="entry name" value="MFS_dom"/>
</dbReference>
<dbReference type="Proteomes" id="UP000677180">
    <property type="component" value="Chromosome"/>
</dbReference>
<feature type="transmembrane region" description="Helical" evidence="5">
    <location>
        <begin position="387"/>
        <end position="411"/>
    </location>
</feature>
<reference evidence="8 9" key="1">
    <citation type="submission" date="2018-12" db="EMBL/GenBank/DDBJ databases">
        <authorList>
            <consortium name="Pathogen Informatics"/>
        </authorList>
    </citation>
    <scope>NUCLEOTIDE SEQUENCE [LARGE SCALE GENOMIC DNA]</scope>
    <source>
        <strain evidence="8 9">NCTC12967</strain>
    </source>
</reference>
<feature type="transmembrane region" description="Helical" evidence="5">
    <location>
        <begin position="79"/>
        <end position="101"/>
    </location>
</feature>
<name>A0A448MWZ5_9ACTN</name>
<feature type="transmembrane region" description="Helical" evidence="5">
    <location>
        <begin position="291"/>
        <end position="310"/>
    </location>
</feature>
<sequence length="447" mass="46104">MNTGSRREGTTGLLVGLLLAVFAIAFQMIGVAAALPEAMRSLDAVALYPWAFSMAVTGMLTAILVAGRHCDRHGPLVSMGLGFGAMLLGLTVGSLATDVWMLLTARLVQGLGAGAINLTLYVVIALAFPAGRRPAVLAMLSFCWVLPAFLGPPISAALVAVNWRLNFAATVPLLLIAAALTWPHLKSLQERSEPDSDAPGTVWWAVAAVAGAPALLQLAGQGLGHWSLLAAAAGLAALGLGVPKVLPPRARDLRNGLGPIIASRAVQTGVFYAGEAFLLLGLQNLKGLDTLQAGLALTIGSLGWSFGSWLQARIRLRRDRIITAGTCFVAFGMAGITVFLTWTGMPLRIGVAAWTLAGCGMGLTVSSTAVATMALSGPREQGRNSGALLVAESIGSSVMTALTGACYAVLLAEEVPAFGWIFLMLLAASVLAIAASLRIGPVHDIAG</sequence>
<dbReference type="Pfam" id="PF07690">
    <property type="entry name" value="MFS_1"/>
    <property type="match status" value="1"/>
</dbReference>
<reference evidence="7" key="2">
    <citation type="submission" date="2021-03" db="EMBL/GenBank/DDBJ databases">
        <title>Human Oral Microbial Genomes.</title>
        <authorList>
            <person name="Johnston C.D."/>
            <person name="Chen T."/>
            <person name="Dewhirst F.E."/>
        </authorList>
    </citation>
    <scope>NUCLEOTIDE SEQUENCE</scope>
    <source>
        <strain evidence="7">F0714</strain>
    </source>
</reference>
<keyword evidence="2 5" id="KW-0812">Transmembrane</keyword>
<feature type="transmembrane region" description="Helical" evidence="5">
    <location>
        <begin position="322"/>
        <end position="345"/>
    </location>
</feature>
<keyword evidence="4 5" id="KW-0472">Membrane</keyword>
<gene>
    <name evidence="7" type="ORF">J5A53_10975</name>
    <name evidence="8" type="ORF">NCTC12967_00919</name>
</gene>
<evidence type="ECO:0000313" key="9">
    <source>
        <dbReference type="Proteomes" id="UP000273044"/>
    </source>
</evidence>
<feature type="transmembrane region" description="Helical" evidence="5">
    <location>
        <begin position="165"/>
        <end position="182"/>
    </location>
</feature>
<evidence type="ECO:0000313" key="8">
    <source>
        <dbReference type="EMBL" id="VEH69646.1"/>
    </source>
</evidence>
<accession>A0A448MWZ5</accession>
<dbReference type="EMBL" id="LR134406">
    <property type="protein sequence ID" value="VEH69646.1"/>
    <property type="molecule type" value="Genomic_DNA"/>
</dbReference>
<dbReference type="PANTHER" id="PTHR23501">
    <property type="entry name" value="MAJOR FACILITATOR SUPERFAMILY"/>
    <property type="match status" value="1"/>
</dbReference>
<evidence type="ECO:0000259" key="6">
    <source>
        <dbReference type="PROSITE" id="PS50850"/>
    </source>
</evidence>
<dbReference type="GO" id="GO:0005886">
    <property type="term" value="C:plasma membrane"/>
    <property type="evidence" value="ECO:0007669"/>
    <property type="project" value="UniProtKB-SubCell"/>
</dbReference>
<dbReference type="SUPFAM" id="SSF103473">
    <property type="entry name" value="MFS general substrate transporter"/>
    <property type="match status" value="1"/>
</dbReference>
<dbReference type="AlphaFoldDB" id="A0A448MWZ5"/>
<dbReference type="Gene3D" id="1.20.1250.20">
    <property type="entry name" value="MFS general substrate transporter like domains"/>
    <property type="match status" value="2"/>
</dbReference>
<protein>
    <submittedName>
        <fullName evidence="7">MFS transporter</fullName>
    </submittedName>
    <submittedName>
        <fullName evidence="8">Multidrug efflux system protein MdtL</fullName>
    </submittedName>
</protein>
<feature type="transmembrane region" description="Helical" evidence="5">
    <location>
        <begin position="266"/>
        <end position="285"/>
    </location>
</feature>
<feature type="transmembrane region" description="Helical" evidence="5">
    <location>
        <begin position="226"/>
        <end position="246"/>
    </location>
</feature>
<dbReference type="PANTHER" id="PTHR23501:SF154">
    <property type="entry name" value="MULTIDRUG-EFFLUX TRANSPORTER RV1634-RELATED"/>
    <property type="match status" value="1"/>
</dbReference>
<keyword evidence="3 5" id="KW-1133">Transmembrane helix</keyword>
<keyword evidence="9" id="KW-1185">Reference proteome</keyword>
<dbReference type="Proteomes" id="UP000273044">
    <property type="component" value="Chromosome"/>
</dbReference>
<dbReference type="EMBL" id="CP072385">
    <property type="protein sequence ID" value="QUC10310.1"/>
    <property type="molecule type" value="Genomic_DNA"/>
</dbReference>
<evidence type="ECO:0000256" key="5">
    <source>
        <dbReference type="SAM" id="Phobius"/>
    </source>
</evidence>
<dbReference type="InterPro" id="IPR011701">
    <property type="entry name" value="MFS"/>
</dbReference>
<feature type="transmembrane region" description="Helical" evidence="5">
    <location>
        <begin position="47"/>
        <end position="67"/>
    </location>
</feature>
<evidence type="ECO:0000256" key="4">
    <source>
        <dbReference type="ARBA" id="ARBA00023136"/>
    </source>
</evidence>
<evidence type="ECO:0000256" key="3">
    <source>
        <dbReference type="ARBA" id="ARBA00022989"/>
    </source>
</evidence>
<feature type="domain" description="Major facilitator superfamily (MFS) profile" evidence="6">
    <location>
        <begin position="13"/>
        <end position="444"/>
    </location>
</feature>
<dbReference type="PROSITE" id="PS50850">
    <property type="entry name" value="MFS"/>
    <property type="match status" value="1"/>
</dbReference>
<feature type="transmembrane region" description="Helical" evidence="5">
    <location>
        <begin position="12"/>
        <end position="35"/>
    </location>
</feature>
<feature type="transmembrane region" description="Helical" evidence="5">
    <location>
        <begin position="202"/>
        <end position="220"/>
    </location>
</feature>
<feature type="transmembrane region" description="Helical" evidence="5">
    <location>
        <begin position="351"/>
        <end position="375"/>
    </location>
</feature>
<evidence type="ECO:0000313" key="7">
    <source>
        <dbReference type="EMBL" id="QUC10310.1"/>
    </source>
</evidence>
<comment type="subcellular location">
    <subcellularLocation>
        <location evidence="1">Cell membrane</location>
        <topology evidence="1">Multi-pass membrane protein</topology>
    </subcellularLocation>
</comment>
<dbReference type="RefSeq" id="WP_014846042.1">
    <property type="nucleotide sequence ID" value="NZ_CAURRE010000031.1"/>
</dbReference>
<evidence type="ECO:0000256" key="1">
    <source>
        <dbReference type="ARBA" id="ARBA00004651"/>
    </source>
</evidence>
<dbReference type="GO" id="GO:0022857">
    <property type="term" value="F:transmembrane transporter activity"/>
    <property type="evidence" value="ECO:0007669"/>
    <property type="project" value="InterPro"/>
</dbReference>
<dbReference type="OMA" id="TSLFGMV"/>
<dbReference type="OrthoDB" id="9778875at2"/>